<evidence type="ECO:0000259" key="2">
    <source>
        <dbReference type="PROSITE" id="PS50110"/>
    </source>
</evidence>
<accession>A0A5J5GCR8</accession>
<evidence type="ECO:0000313" key="4">
    <source>
        <dbReference type="Proteomes" id="UP000326554"/>
    </source>
</evidence>
<dbReference type="Proteomes" id="UP000326554">
    <property type="component" value="Unassembled WGS sequence"/>
</dbReference>
<dbReference type="Gene3D" id="3.40.50.2300">
    <property type="match status" value="1"/>
</dbReference>
<name>A0A5J5GCR8_9RHOB</name>
<dbReference type="SUPFAM" id="SSF52172">
    <property type="entry name" value="CheY-like"/>
    <property type="match status" value="1"/>
</dbReference>
<feature type="domain" description="Response regulatory" evidence="2">
    <location>
        <begin position="17"/>
        <end position="128"/>
    </location>
</feature>
<dbReference type="InterPro" id="IPR011006">
    <property type="entry name" value="CheY-like_superfamily"/>
</dbReference>
<proteinExistence type="predicted"/>
<reference evidence="3 4" key="1">
    <citation type="submission" date="2019-09" db="EMBL/GenBank/DDBJ databases">
        <authorList>
            <person name="Park J.-S."/>
            <person name="Choi H.-J."/>
        </authorList>
    </citation>
    <scope>NUCLEOTIDE SEQUENCE [LARGE SCALE GENOMIC DNA]</scope>
    <source>
        <strain evidence="3 4">176SS1-4</strain>
    </source>
</reference>
<gene>
    <name evidence="3" type="ORF">F3S47_17000</name>
</gene>
<dbReference type="GO" id="GO:0000160">
    <property type="term" value="P:phosphorelay signal transduction system"/>
    <property type="evidence" value="ECO:0007669"/>
    <property type="project" value="InterPro"/>
</dbReference>
<evidence type="ECO:0000256" key="1">
    <source>
        <dbReference type="PROSITE-ProRule" id="PRU00169"/>
    </source>
</evidence>
<dbReference type="InterPro" id="IPR001789">
    <property type="entry name" value="Sig_transdc_resp-reg_receiver"/>
</dbReference>
<organism evidence="3 4">
    <name type="scientific">Histidinibacterium aquaticum</name>
    <dbReference type="NCBI Taxonomy" id="2613962"/>
    <lineage>
        <taxon>Bacteria</taxon>
        <taxon>Pseudomonadati</taxon>
        <taxon>Pseudomonadota</taxon>
        <taxon>Alphaproteobacteria</taxon>
        <taxon>Rhodobacterales</taxon>
        <taxon>Paracoccaceae</taxon>
        <taxon>Histidinibacterium</taxon>
    </lineage>
</organism>
<evidence type="ECO:0000313" key="3">
    <source>
        <dbReference type="EMBL" id="KAA9005602.1"/>
    </source>
</evidence>
<keyword evidence="4" id="KW-1185">Reference proteome</keyword>
<dbReference type="PROSITE" id="PS50110">
    <property type="entry name" value="RESPONSE_REGULATORY"/>
    <property type="match status" value="1"/>
</dbReference>
<dbReference type="EMBL" id="VYQE01000006">
    <property type="protein sequence ID" value="KAA9005602.1"/>
    <property type="molecule type" value="Genomic_DNA"/>
</dbReference>
<dbReference type="AlphaFoldDB" id="A0A5J5GCR8"/>
<dbReference type="RefSeq" id="WP_150446508.1">
    <property type="nucleotide sequence ID" value="NZ_VYQE01000006.1"/>
</dbReference>
<protein>
    <recommendedName>
        <fullName evidence="2">Response regulatory domain-containing protein</fullName>
    </recommendedName>
</protein>
<sequence>MTDRQTAANQYRRQPLRLMLIEDRTISAIDIETKIEDLGHCVVDVASHMSQAEDRLARSSGRIDGVVLNPRLVGRSASSLARSLARRGVPYVLLTDLPEDETRREGFRGPRVAPFAPREAVRTALDDLGRRCPRRSMLPQARPELA</sequence>
<comment type="caution">
    <text evidence="3">The sequence shown here is derived from an EMBL/GenBank/DDBJ whole genome shotgun (WGS) entry which is preliminary data.</text>
</comment>
<comment type="caution">
    <text evidence="1">Lacks conserved residue(s) required for the propagation of feature annotation.</text>
</comment>